<evidence type="ECO:0000313" key="6">
    <source>
        <dbReference type="EMBL" id="GEO10481.1"/>
    </source>
</evidence>
<evidence type="ECO:0000256" key="2">
    <source>
        <dbReference type="ARBA" id="ARBA00022723"/>
    </source>
</evidence>
<dbReference type="AlphaFoldDB" id="A0A512BET9"/>
<proteinExistence type="predicted"/>
<feature type="domain" description="Metallo-beta-lactamase" evidence="5">
    <location>
        <begin position="13"/>
        <end position="195"/>
    </location>
</feature>
<dbReference type="PANTHER" id="PTHR46233:SF3">
    <property type="entry name" value="HYDROXYACYLGLUTATHIONE HYDROLASE GLOC"/>
    <property type="match status" value="1"/>
</dbReference>
<dbReference type="Pfam" id="PF00753">
    <property type="entry name" value="Lactamase_B"/>
    <property type="match status" value="1"/>
</dbReference>
<dbReference type="GO" id="GO:0046872">
    <property type="term" value="F:metal ion binding"/>
    <property type="evidence" value="ECO:0007669"/>
    <property type="project" value="UniProtKB-KW"/>
</dbReference>
<name>A0A512BET9_9BACT</name>
<keyword evidence="7" id="KW-1185">Reference proteome</keyword>
<evidence type="ECO:0000256" key="4">
    <source>
        <dbReference type="ARBA" id="ARBA00022833"/>
    </source>
</evidence>
<keyword evidence="2" id="KW-0479">Metal-binding</keyword>
<organism evidence="6 7">
    <name type="scientific">Segetibacter aerophilus</name>
    <dbReference type="NCBI Taxonomy" id="670293"/>
    <lineage>
        <taxon>Bacteria</taxon>
        <taxon>Pseudomonadati</taxon>
        <taxon>Bacteroidota</taxon>
        <taxon>Chitinophagia</taxon>
        <taxon>Chitinophagales</taxon>
        <taxon>Chitinophagaceae</taxon>
        <taxon>Segetibacter</taxon>
    </lineage>
</organism>
<dbReference type="Gene3D" id="3.60.15.10">
    <property type="entry name" value="Ribonuclease Z/Hydroxyacylglutathione hydrolase-like"/>
    <property type="match status" value="1"/>
</dbReference>
<dbReference type="GO" id="GO:0016787">
    <property type="term" value="F:hydrolase activity"/>
    <property type="evidence" value="ECO:0007669"/>
    <property type="project" value="UniProtKB-KW"/>
</dbReference>
<evidence type="ECO:0000256" key="1">
    <source>
        <dbReference type="ARBA" id="ARBA00001947"/>
    </source>
</evidence>
<keyword evidence="4" id="KW-0862">Zinc</keyword>
<dbReference type="CDD" id="cd06262">
    <property type="entry name" value="metallo-hydrolase-like_MBL-fold"/>
    <property type="match status" value="1"/>
</dbReference>
<comment type="caution">
    <text evidence="6">The sequence shown here is derived from an EMBL/GenBank/DDBJ whole genome shotgun (WGS) entry which is preliminary data.</text>
</comment>
<evidence type="ECO:0000256" key="3">
    <source>
        <dbReference type="ARBA" id="ARBA00022801"/>
    </source>
</evidence>
<dbReference type="PANTHER" id="PTHR46233">
    <property type="entry name" value="HYDROXYACYLGLUTATHIONE HYDROLASE GLOC"/>
    <property type="match status" value="1"/>
</dbReference>
<reference evidence="6 7" key="1">
    <citation type="submission" date="2019-07" db="EMBL/GenBank/DDBJ databases">
        <title>Whole genome shotgun sequence of Segetibacter aerophilus NBRC 106135.</title>
        <authorList>
            <person name="Hosoyama A."/>
            <person name="Uohara A."/>
            <person name="Ohji S."/>
            <person name="Ichikawa N."/>
        </authorList>
    </citation>
    <scope>NUCLEOTIDE SEQUENCE [LARGE SCALE GENOMIC DNA]</scope>
    <source>
        <strain evidence="6 7">NBRC 106135</strain>
    </source>
</reference>
<dbReference type="InterPro" id="IPR036866">
    <property type="entry name" value="RibonucZ/Hydroxyglut_hydro"/>
</dbReference>
<gene>
    <name evidence="6" type="ORF">SAE01_29770</name>
</gene>
<dbReference type="InterPro" id="IPR001279">
    <property type="entry name" value="Metallo-B-lactamas"/>
</dbReference>
<dbReference type="InterPro" id="IPR051453">
    <property type="entry name" value="MBL_Glyoxalase_II"/>
</dbReference>
<dbReference type="Proteomes" id="UP000321513">
    <property type="component" value="Unassembled WGS sequence"/>
</dbReference>
<dbReference type="SUPFAM" id="SSF56281">
    <property type="entry name" value="Metallo-hydrolase/oxidoreductase"/>
    <property type="match status" value="1"/>
</dbReference>
<dbReference type="OrthoDB" id="9802248at2"/>
<protein>
    <submittedName>
        <fullName evidence="6">MBL fold hydrolase</fullName>
    </submittedName>
</protein>
<sequence length="213" mass="24284">MLTVKIFQFNPVSVNTYILYNNAKEALIIDPGCYFEEEKQTLKSFIEKEQLLPVQLLNTHCHLDHIFGNKWVYETYGLELFLHPNEEQVLNFGPQSGKMWGLPFDNYEGPLHFLQQHDIIKIGEHVLKVLLAPGHSPGSICFYCAEQNFLIGGDVLFHQSIGRTDLPGGNHEVLLASIREQLFPLPDHVIVYPGHGESSTIGHEKKFNPYLQT</sequence>
<dbReference type="EMBL" id="BJYT01000011">
    <property type="protein sequence ID" value="GEO10481.1"/>
    <property type="molecule type" value="Genomic_DNA"/>
</dbReference>
<evidence type="ECO:0000259" key="5">
    <source>
        <dbReference type="SMART" id="SM00849"/>
    </source>
</evidence>
<keyword evidence="3 6" id="KW-0378">Hydrolase</keyword>
<evidence type="ECO:0000313" key="7">
    <source>
        <dbReference type="Proteomes" id="UP000321513"/>
    </source>
</evidence>
<accession>A0A512BET9</accession>
<dbReference type="SMART" id="SM00849">
    <property type="entry name" value="Lactamase_B"/>
    <property type="match status" value="1"/>
</dbReference>
<dbReference type="RefSeq" id="WP_147204594.1">
    <property type="nucleotide sequence ID" value="NZ_BJYT01000011.1"/>
</dbReference>
<comment type="cofactor">
    <cofactor evidence="1">
        <name>Zn(2+)</name>
        <dbReference type="ChEBI" id="CHEBI:29105"/>
    </cofactor>
</comment>